<dbReference type="EMBL" id="JADGMS010000010">
    <property type="protein sequence ID" value="KAF9673981.1"/>
    <property type="molecule type" value="Genomic_DNA"/>
</dbReference>
<dbReference type="OrthoDB" id="1706811at2759"/>
<evidence type="ECO:0000313" key="1">
    <source>
        <dbReference type="EMBL" id="KAF9673981.1"/>
    </source>
</evidence>
<name>A0A835JRN3_9ROSI</name>
<dbReference type="Proteomes" id="UP000657918">
    <property type="component" value="Unassembled WGS sequence"/>
</dbReference>
<proteinExistence type="predicted"/>
<dbReference type="AlphaFoldDB" id="A0A835JRN3"/>
<comment type="caution">
    <text evidence="1">The sequence shown here is derived from an EMBL/GenBank/DDBJ whole genome shotgun (WGS) entry which is preliminary data.</text>
</comment>
<accession>A0A835JRN3</accession>
<organism evidence="1 2">
    <name type="scientific">Salix dunnii</name>
    <dbReference type="NCBI Taxonomy" id="1413687"/>
    <lineage>
        <taxon>Eukaryota</taxon>
        <taxon>Viridiplantae</taxon>
        <taxon>Streptophyta</taxon>
        <taxon>Embryophyta</taxon>
        <taxon>Tracheophyta</taxon>
        <taxon>Spermatophyta</taxon>
        <taxon>Magnoliopsida</taxon>
        <taxon>eudicotyledons</taxon>
        <taxon>Gunneridae</taxon>
        <taxon>Pentapetalae</taxon>
        <taxon>rosids</taxon>
        <taxon>fabids</taxon>
        <taxon>Malpighiales</taxon>
        <taxon>Salicaceae</taxon>
        <taxon>Saliceae</taxon>
        <taxon>Salix</taxon>
    </lineage>
</organism>
<sequence>MEKYGISQPITPISCGQNYTLDLSLLIGHKLWCIVTGDFIKPTKEKDENDTKFTDRLEGWDSKNHHIITWFRNTSVLIITLQRKSRISWLIGIKPLDLPIIISYGLHFTVLNKDLVNLSMISLLKSNQFGINYLKPKSVKITCISSKYSWHYDLNMNLSKPLFYFGIHSLH</sequence>
<keyword evidence="2" id="KW-1185">Reference proteome</keyword>
<reference evidence="1 2" key="1">
    <citation type="submission" date="2020-10" db="EMBL/GenBank/DDBJ databases">
        <title>Plant Genome Project.</title>
        <authorList>
            <person name="Zhang R.-G."/>
        </authorList>
    </citation>
    <scope>NUCLEOTIDE SEQUENCE [LARGE SCALE GENOMIC DNA]</scope>
    <source>
        <strain evidence="1">FAFU-HL-1</strain>
        <tissue evidence="1">Leaf</tissue>
    </source>
</reference>
<gene>
    <name evidence="1" type="ORF">SADUNF_Sadunf10G0080300</name>
</gene>
<protein>
    <submittedName>
        <fullName evidence="1">Uncharacterized protein</fullName>
    </submittedName>
</protein>
<evidence type="ECO:0000313" key="2">
    <source>
        <dbReference type="Proteomes" id="UP000657918"/>
    </source>
</evidence>